<dbReference type="Proteomes" id="UP000006727">
    <property type="component" value="Chromosome 14"/>
</dbReference>
<dbReference type="EMBL" id="ABEU02000014">
    <property type="protein sequence ID" value="PNR40548.1"/>
    <property type="molecule type" value="Genomic_DNA"/>
</dbReference>
<sequence>MTSFATRCTWVMMLGLLLLAADSFGSVHGLRTRQYHIHKLHADDTLLSSLVVTGDMHGESRGHTEMEWKLNSGRKLVQRPTPPSDPGDNDIQRVPQRSRKRSAAAQVVDKRRSASHVCWYDGFCGISDSHIDPFLSGVQLCAQNWSRTLQNQSVPLVSRMTPEVWLLPIHLL</sequence>
<gene>
    <name evidence="4" type="primary">LOC112291081</name>
    <name evidence="3" type="ORF">PHYPA_017951</name>
</gene>
<reference evidence="3 5" key="1">
    <citation type="journal article" date="2008" name="Science">
        <title>The Physcomitrella genome reveals evolutionary insights into the conquest of land by plants.</title>
        <authorList>
            <person name="Rensing S."/>
            <person name="Lang D."/>
            <person name="Zimmer A."/>
            <person name="Terry A."/>
            <person name="Salamov A."/>
            <person name="Shapiro H."/>
            <person name="Nishiyama T."/>
            <person name="Perroud P.-F."/>
            <person name="Lindquist E."/>
            <person name="Kamisugi Y."/>
            <person name="Tanahashi T."/>
            <person name="Sakakibara K."/>
            <person name="Fujita T."/>
            <person name="Oishi K."/>
            <person name="Shin-I T."/>
            <person name="Kuroki Y."/>
            <person name="Toyoda A."/>
            <person name="Suzuki Y."/>
            <person name="Hashimoto A."/>
            <person name="Yamaguchi K."/>
            <person name="Sugano A."/>
            <person name="Kohara Y."/>
            <person name="Fujiyama A."/>
            <person name="Anterola A."/>
            <person name="Aoki S."/>
            <person name="Ashton N."/>
            <person name="Barbazuk W.B."/>
            <person name="Barker E."/>
            <person name="Bennetzen J."/>
            <person name="Bezanilla M."/>
            <person name="Blankenship R."/>
            <person name="Cho S.H."/>
            <person name="Dutcher S."/>
            <person name="Estelle M."/>
            <person name="Fawcett J.A."/>
            <person name="Gundlach H."/>
            <person name="Hanada K."/>
            <person name="Heyl A."/>
            <person name="Hicks K.A."/>
            <person name="Hugh J."/>
            <person name="Lohr M."/>
            <person name="Mayer K."/>
            <person name="Melkozernov A."/>
            <person name="Murata T."/>
            <person name="Nelson D."/>
            <person name="Pils B."/>
            <person name="Prigge M."/>
            <person name="Reiss B."/>
            <person name="Renner T."/>
            <person name="Rombauts S."/>
            <person name="Rushton P."/>
            <person name="Sanderfoot A."/>
            <person name="Schween G."/>
            <person name="Shiu S.-H."/>
            <person name="Stueber K."/>
            <person name="Theodoulou F.L."/>
            <person name="Tu H."/>
            <person name="Van de Peer Y."/>
            <person name="Verrier P.J."/>
            <person name="Waters E."/>
            <person name="Wood A."/>
            <person name="Yang L."/>
            <person name="Cove D."/>
            <person name="Cuming A."/>
            <person name="Hasebe M."/>
            <person name="Lucas S."/>
            <person name="Mishler D.B."/>
            <person name="Reski R."/>
            <person name="Grigoriev I."/>
            <person name="Quatrano R.S."/>
            <person name="Boore J.L."/>
        </authorList>
    </citation>
    <scope>NUCLEOTIDE SEQUENCE [LARGE SCALE GENOMIC DNA]</scope>
    <source>
        <strain evidence="4 5">cv. Gransden 2004</strain>
    </source>
</reference>
<evidence type="ECO:0000313" key="5">
    <source>
        <dbReference type="Proteomes" id="UP000006727"/>
    </source>
</evidence>
<dbReference type="PaxDb" id="3218-PP1S126_45V6.1"/>
<dbReference type="AlphaFoldDB" id="A0A2K1JGA7"/>
<keyword evidence="5" id="KW-1185">Reference proteome</keyword>
<accession>A0A2K1JGA7</accession>
<feature type="signal peptide" evidence="2">
    <location>
        <begin position="1"/>
        <end position="29"/>
    </location>
</feature>
<evidence type="ECO:0000256" key="2">
    <source>
        <dbReference type="SAM" id="SignalP"/>
    </source>
</evidence>
<protein>
    <submittedName>
        <fullName evidence="3 4">Uncharacterized protein</fullName>
    </submittedName>
</protein>
<dbReference type="EnsemblPlants" id="Pp3c14_3439V3.1">
    <property type="protein sequence ID" value="Pp3c14_3439V3.1"/>
    <property type="gene ID" value="Pp3c14_3439"/>
</dbReference>
<organism evidence="3">
    <name type="scientific">Physcomitrium patens</name>
    <name type="common">Spreading-leaved earth moss</name>
    <name type="synonym">Physcomitrella patens</name>
    <dbReference type="NCBI Taxonomy" id="3218"/>
    <lineage>
        <taxon>Eukaryota</taxon>
        <taxon>Viridiplantae</taxon>
        <taxon>Streptophyta</taxon>
        <taxon>Embryophyta</taxon>
        <taxon>Bryophyta</taxon>
        <taxon>Bryophytina</taxon>
        <taxon>Bryopsida</taxon>
        <taxon>Funariidae</taxon>
        <taxon>Funariales</taxon>
        <taxon>Funariaceae</taxon>
        <taxon>Physcomitrium</taxon>
    </lineage>
</organism>
<feature type="chain" id="PRO_5044576322" evidence="2">
    <location>
        <begin position="30"/>
        <end position="172"/>
    </location>
</feature>
<proteinExistence type="predicted"/>
<evidence type="ECO:0000313" key="4">
    <source>
        <dbReference type="EnsemblPlants" id="Pp3c14_3439V3.1"/>
    </source>
</evidence>
<reference evidence="4" key="3">
    <citation type="submission" date="2020-12" db="UniProtKB">
        <authorList>
            <consortium name="EnsemblPlants"/>
        </authorList>
    </citation>
    <scope>IDENTIFICATION</scope>
</reference>
<evidence type="ECO:0000256" key="1">
    <source>
        <dbReference type="SAM" id="MobiDB-lite"/>
    </source>
</evidence>
<reference evidence="3 5" key="2">
    <citation type="journal article" date="2018" name="Plant J.">
        <title>The Physcomitrella patens chromosome-scale assembly reveals moss genome structure and evolution.</title>
        <authorList>
            <person name="Lang D."/>
            <person name="Ullrich K.K."/>
            <person name="Murat F."/>
            <person name="Fuchs J."/>
            <person name="Jenkins J."/>
            <person name="Haas F.B."/>
            <person name="Piednoel M."/>
            <person name="Gundlach H."/>
            <person name="Van Bel M."/>
            <person name="Meyberg R."/>
            <person name="Vives C."/>
            <person name="Morata J."/>
            <person name="Symeonidi A."/>
            <person name="Hiss M."/>
            <person name="Muchero W."/>
            <person name="Kamisugi Y."/>
            <person name="Saleh O."/>
            <person name="Blanc G."/>
            <person name="Decker E.L."/>
            <person name="van Gessel N."/>
            <person name="Grimwood J."/>
            <person name="Hayes R.D."/>
            <person name="Graham S.W."/>
            <person name="Gunter L.E."/>
            <person name="McDaniel S.F."/>
            <person name="Hoernstein S.N.W."/>
            <person name="Larsson A."/>
            <person name="Li F.W."/>
            <person name="Perroud P.F."/>
            <person name="Phillips J."/>
            <person name="Ranjan P."/>
            <person name="Rokshar D.S."/>
            <person name="Rothfels C.J."/>
            <person name="Schneider L."/>
            <person name="Shu S."/>
            <person name="Stevenson D.W."/>
            <person name="Thummler F."/>
            <person name="Tillich M."/>
            <person name="Villarreal Aguilar J.C."/>
            <person name="Widiez T."/>
            <person name="Wong G.K."/>
            <person name="Wymore A."/>
            <person name="Zhang Y."/>
            <person name="Zimmer A.D."/>
            <person name="Quatrano R.S."/>
            <person name="Mayer K.F.X."/>
            <person name="Goodstein D."/>
            <person name="Casacuberta J.M."/>
            <person name="Vandepoele K."/>
            <person name="Reski R."/>
            <person name="Cuming A.C."/>
            <person name="Tuskan G.A."/>
            <person name="Maumus F."/>
            <person name="Salse J."/>
            <person name="Schmutz J."/>
            <person name="Rensing S.A."/>
        </authorList>
    </citation>
    <scope>NUCLEOTIDE SEQUENCE [LARGE SCALE GENOMIC DNA]</scope>
    <source>
        <strain evidence="4 5">cv. Gransden 2004</strain>
    </source>
</reference>
<name>A0A2K1JGA7_PHYPA</name>
<evidence type="ECO:0000313" key="3">
    <source>
        <dbReference type="EMBL" id="PNR40548.1"/>
    </source>
</evidence>
<feature type="region of interest" description="Disordered" evidence="1">
    <location>
        <begin position="78"/>
        <end position="106"/>
    </location>
</feature>
<dbReference type="Gramene" id="Pp3c14_3439V3.1">
    <property type="protein sequence ID" value="Pp3c14_3439V3.1"/>
    <property type="gene ID" value="Pp3c14_3439"/>
</dbReference>
<keyword evidence="2" id="KW-0732">Signal</keyword>